<proteinExistence type="predicted"/>
<dbReference type="SUPFAM" id="SSF101874">
    <property type="entry name" value="YceI-like"/>
    <property type="match status" value="1"/>
</dbReference>
<accession>A0A1I7GPV2</accession>
<protein>
    <submittedName>
        <fullName evidence="3">YceI-like domain-containing protein</fullName>
    </submittedName>
</protein>
<dbReference type="STRING" id="1224947.SAMN05216480_105159"/>
<dbReference type="RefSeq" id="WP_093024821.1">
    <property type="nucleotide sequence ID" value="NZ_FPBK01000005.1"/>
</dbReference>
<keyword evidence="1" id="KW-0732">Signal</keyword>
<evidence type="ECO:0000259" key="2">
    <source>
        <dbReference type="Pfam" id="PF04264"/>
    </source>
</evidence>
<dbReference type="OrthoDB" id="1121590at2"/>
<dbReference type="InterPro" id="IPR036761">
    <property type="entry name" value="TTHA0802/YceI-like_sf"/>
</dbReference>
<reference evidence="3 4" key="1">
    <citation type="submission" date="2016-10" db="EMBL/GenBank/DDBJ databases">
        <authorList>
            <person name="de Groot N.N."/>
        </authorList>
    </citation>
    <scope>NUCLEOTIDE SEQUENCE [LARGE SCALE GENOMIC DNA]</scope>
    <source>
        <strain evidence="3 4">CGMCC 1.12333</strain>
    </source>
</reference>
<feature type="signal peptide" evidence="1">
    <location>
        <begin position="1"/>
        <end position="23"/>
    </location>
</feature>
<feature type="chain" id="PRO_5011567783" evidence="1">
    <location>
        <begin position="24"/>
        <end position="179"/>
    </location>
</feature>
<evidence type="ECO:0000313" key="3">
    <source>
        <dbReference type="EMBL" id="SFU50478.1"/>
    </source>
</evidence>
<gene>
    <name evidence="3" type="ORF">SAMN05216480_105159</name>
</gene>
<organism evidence="3 4">
    <name type="scientific">Pustulibacterium marinum</name>
    <dbReference type="NCBI Taxonomy" id="1224947"/>
    <lineage>
        <taxon>Bacteria</taxon>
        <taxon>Pseudomonadati</taxon>
        <taxon>Bacteroidota</taxon>
        <taxon>Flavobacteriia</taxon>
        <taxon>Flavobacteriales</taxon>
        <taxon>Flavobacteriaceae</taxon>
        <taxon>Pustulibacterium</taxon>
    </lineage>
</organism>
<dbReference type="AlphaFoldDB" id="A0A1I7GPV2"/>
<dbReference type="InterPro" id="IPR007372">
    <property type="entry name" value="Lipid/polyisoprenoid-bd_YceI"/>
</dbReference>
<dbReference type="Gene3D" id="2.40.128.110">
    <property type="entry name" value="Lipid/polyisoprenoid-binding, YceI-like"/>
    <property type="match status" value="1"/>
</dbReference>
<evidence type="ECO:0000313" key="4">
    <source>
        <dbReference type="Proteomes" id="UP000199138"/>
    </source>
</evidence>
<dbReference type="Proteomes" id="UP000199138">
    <property type="component" value="Unassembled WGS sequence"/>
</dbReference>
<sequence length="179" mass="20554">MRKISFYILIICCLMQFQTWAQANVSVTVKTNVNSFECECSGNDFVYKDTFLAAQKKSMILFPMKKFDCPKKLMEKDLQELFEADEFPYAKLQILELSKSSQVAHQSIKFSLTLKNKTQIYTIPLLEEVVNNQLYIKGDKIIKLDDFGIKAPSKMLGMVKVDNQVAISFTIPEKQLLSN</sequence>
<dbReference type="EMBL" id="FPBK01000005">
    <property type="protein sequence ID" value="SFU50478.1"/>
    <property type="molecule type" value="Genomic_DNA"/>
</dbReference>
<keyword evidence="4" id="KW-1185">Reference proteome</keyword>
<evidence type="ECO:0000256" key="1">
    <source>
        <dbReference type="SAM" id="SignalP"/>
    </source>
</evidence>
<name>A0A1I7GPV2_9FLAO</name>
<feature type="domain" description="Lipid/polyisoprenoid-binding YceI-like" evidence="2">
    <location>
        <begin position="24"/>
        <end position="171"/>
    </location>
</feature>
<dbReference type="Pfam" id="PF04264">
    <property type="entry name" value="YceI"/>
    <property type="match status" value="1"/>
</dbReference>